<gene>
    <name evidence="3" type="ORF">C8D77_1011178</name>
</gene>
<dbReference type="PANTHER" id="PTHR33442:SF5">
    <property type="entry name" value="BIFUNCTIONAL TRANS-3-HYDROXY-L-PROLINE DEHYDRATASE_2-EPIMERASE"/>
    <property type="match status" value="1"/>
</dbReference>
<dbReference type="Pfam" id="PF05544">
    <property type="entry name" value="Pro_racemase"/>
    <property type="match status" value="1"/>
</dbReference>
<dbReference type="InterPro" id="IPR008794">
    <property type="entry name" value="Pro_racemase_fam"/>
</dbReference>
<organism evidence="3 4">
    <name type="scientific">Rhizobium loti</name>
    <name type="common">Mesorhizobium loti</name>
    <dbReference type="NCBI Taxonomy" id="381"/>
    <lineage>
        <taxon>Bacteria</taxon>
        <taxon>Pseudomonadati</taxon>
        <taxon>Pseudomonadota</taxon>
        <taxon>Alphaproteobacteria</taxon>
        <taxon>Hyphomicrobiales</taxon>
        <taxon>Phyllobacteriaceae</taxon>
        <taxon>Mesorhizobium</taxon>
    </lineage>
</organism>
<dbReference type="FunFam" id="3.10.310.10:FF:000005">
    <property type="entry name" value="Proline racemase"/>
    <property type="match status" value="1"/>
</dbReference>
<dbReference type="SFLD" id="SFLDS00028">
    <property type="entry name" value="Proline_Racemase"/>
    <property type="match status" value="1"/>
</dbReference>
<dbReference type="Proteomes" id="UP000245631">
    <property type="component" value="Unassembled WGS sequence"/>
</dbReference>
<evidence type="ECO:0000313" key="4">
    <source>
        <dbReference type="Proteomes" id="UP000245631"/>
    </source>
</evidence>
<dbReference type="EMBL" id="QGGH01000001">
    <property type="protein sequence ID" value="PWJ94492.1"/>
    <property type="molecule type" value="Genomic_DNA"/>
</dbReference>
<dbReference type="PIRSF" id="PIRSF029792">
    <property type="entry name" value="Pro_racemase"/>
    <property type="match status" value="1"/>
</dbReference>
<dbReference type="SUPFAM" id="SSF54506">
    <property type="entry name" value="Diaminopimelate epimerase-like"/>
    <property type="match status" value="1"/>
</dbReference>
<reference evidence="3 4" key="1">
    <citation type="submission" date="2018-05" db="EMBL/GenBank/DDBJ databases">
        <title>Genomic Encyclopedia of Type Strains, Phase IV (KMG-IV): sequencing the most valuable type-strain genomes for metagenomic binning, comparative biology and taxonomic classification.</title>
        <authorList>
            <person name="Goeker M."/>
        </authorList>
    </citation>
    <scope>NUCLEOTIDE SEQUENCE [LARGE SCALE GENOMIC DNA]</scope>
    <source>
        <strain evidence="3 4">DSM 2626</strain>
    </source>
</reference>
<proteinExistence type="inferred from homology"/>
<name>A0A8E3B7W3_RHILI</name>
<dbReference type="AlphaFoldDB" id="A0A8E3B7W3"/>
<sequence>MRWSRTFTVVGCHAEGEVGNVITGGVMDVPGKTMFEKKEYLQEHMDDIRGLVLFEPRGAPYVNANIILPPCDSSADLGYVILESTEYPPMSGSNTICVATVALETGMVSMKEPETLLRMEAPAGMIEVRCLCENGKVKQVEFTNVPAFAVHLDTPVEVEGLGTITVDTSYGGMTFAHVNARALGFSITPDEAHQMSLMGQRIKKAVNEQLEVVHPENAKIRDVSNVIFEGPIERIDGRVESVNGTVCLHGRLDRSPTGTGTTGRLAVMSAKGQIAKGELFRNKSIIGTHFDSRVIANARVGERDAVVVTIAGQAWITSIGQHGLDPIDPYPRGHRLSDVWF</sequence>
<dbReference type="PANTHER" id="PTHR33442">
    <property type="entry name" value="TRANS-3-HYDROXY-L-PROLINE DEHYDRATASE"/>
    <property type="match status" value="1"/>
</dbReference>
<keyword evidence="2" id="KW-0413">Isomerase</keyword>
<dbReference type="Gene3D" id="3.10.310.10">
    <property type="entry name" value="Diaminopimelate Epimerase, Chain A, domain 1"/>
    <property type="match status" value="2"/>
</dbReference>
<evidence type="ECO:0000256" key="2">
    <source>
        <dbReference type="ARBA" id="ARBA00023235"/>
    </source>
</evidence>
<dbReference type="GO" id="GO:0047580">
    <property type="term" value="F:4-hydroxyproline epimerase activity"/>
    <property type="evidence" value="ECO:0007669"/>
    <property type="project" value="TreeGrafter"/>
</dbReference>
<evidence type="ECO:0000313" key="3">
    <source>
        <dbReference type="EMBL" id="PWJ94492.1"/>
    </source>
</evidence>
<protein>
    <submittedName>
        <fullName evidence="3">Proline racemase</fullName>
    </submittedName>
</protein>
<accession>A0A8E3B7W3</accession>
<dbReference type="RefSeq" id="WP_109660133.1">
    <property type="nucleotide sequence ID" value="NZ_QGGH01000001.1"/>
</dbReference>
<evidence type="ECO:0000256" key="1">
    <source>
        <dbReference type="ARBA" id="ARBA00007529"/>
    </source>
</evidence>
<comment type="similarity">
    <text evidence="1">Belongs to the proline racemase family.</text>
</comment>
<comment type="caution">
    <text evidence="3">The sequence shown here is derived from an EMBL/GenBank/DDBJ whole genome shotgun (WGS) entry which is preliminary data.</text>
</comment>
<dbReference type="GeneID" id="61050511"/>
<dbReference type="GO" id="GO:0050346">
    <property type="term" value="F:trans-L-3-hydroxyproline dehydratase activity"/>
    <property type="evidence" value="ECO:0007669"/>
    <property type="project" value="UniProtKB-ARBA"/>
</dbReference>